<evidence type="ECO:0000313" key="2">
    <source>
        <dbReference type="Proteomes" id="UP000053257"/>
    </source>
</evidence>
<dbReference type="HOGENOM" id="CLU_2694593_0_0_1"/>
<dbReference type="Proteomes" id="UP000053257">
    <property type="component" value="Unassembled WGS sequence"/>
</dbReference>
<dbReference type="EMBL" id="KN840541">
    <property type="protein sequence ID" value="KIP05536.1"/>
    <property type="molecule type" value="Genomic_DNA"/>
</dbReference>
<reference evidence="1 2" key="1">
    <citation type="journal article" date="2014" name="PLoS Genet.">
        <title>Analysis of the Phlebiopsis gigantea genome, transcriptome and secretome provides insight into its pioneer colonization strategies of wood.</title>
        <authorList>
            <person name="Hori C."/>
            <person name="Ishida T."/>
            <person name="Igarashi K."/>
            <person name="Samejima M."/>
            <person name="Suzuki H."/>
            <person name="Master E."/>
            <person name="Ferreira P."/>
            <person name="Ruiz-Duenas F.J."/>
            <person name="Held B."/>
            <person name="Canessa P."/>
            <person name="Larrondo L.F."/>
            <person name="Schmoll M."/>
            <person name="Druzhinina I.S."/>
            <person name="Kubicek C.P."/>
            <person name="Gaskell J.A."/>
            <person name="Kersten P."/>
            <person name="St John F."/>
            <person name="Glasner J."/>
            <person name="Sabat G."/>
            <person name="Splinter BonDurant S."/>
            <person name="Syed K."/>
            <person name="Yadav J."/>
            <person name="Mgbeahuruike A.C."/>
            <person name="Kovalchuk A."/>
            <person name="Asiegbu F.O."/>
            <person name="Lackner G."/>
            <person name="Hoffmeister D."/>
            <person name="Rencoret J."/>
            <person name="Gutierrez A."/>
            <person name="Sun H."/>
            <person name="Lindquist E."/>
            <person name="Barry K."/>
            <person name="Riley R."/>
            <person name="Grigoriev I.V."/>
            <person name="Henrissat B."/>
            <person name="Kues U."/>
            <person name="Berka R.M."/>
            <person name="Martinez A.T."/>
            <person name="Covert S.F."/>
            <person name="Blanchette R.A."/>
            <person name="Cullen D."/>
        </authorList>
    </citation>
    <scope>NUCLEOTIDE SEQUENCE [LARGE SCALE GENOMIC DNA]</scope>
    <source>
        <strain evidence="1 2">11061_1 CR5-6</strain>
    </source>
</reference>
<feature type="non-terminal residue" evidence="1">
    <location>
        <position position="1"/>
    </location>
</feature>
<accession>A0A0C3RVV3</accession>
<evidence type="ECO:0000313" key="1">
    <source>
        <dbReference type="EMBL" id="KIP05536.1"/>
    </source>
</evidence>
<name>A0A0C3RVV3_PHLG1</name>
<keyword evidence="2" id="KW-1185">Reference proteome</keyword>
<dbReference type="OrthoDB" id="2692137at2759"/>
<feature type="non-terminal residue" evidence="1">
    <location>
        <position position="74"/>
    </location>
</feature>
<protein>
    <submittedName>
        <fullName evidence="1">Uncharacterized protein</fullName>
    </submittedName>
</protein>
<organism evidence="1 2">
    <name type="scientific">Phlebiopsis gigantea (strain 11061_1 CR5-6)</name>
    <name type="common">White-rot fungus</name>
    <name type="synonym">Peniophora gigantea</name>
    <dbReference type="NCBI Taxonomy" id="745531"/>
    <lineage>
        <taxon>Eukaryota</taxon>
        <taxon>Fungi</taxon>
        <taxon>Dikarya</taxon>
        <taxon>Basidiomycota</taxon>
        <taxon>Agaricomycotina</taxon>
        <taxon>Agaricomycetes</taxon>
        <taxon>Polyporales</taxon>
        <taxon>Phanerochaetaceae</taxon>
        <taxon>Phlebiopsis</taxon>
    </lineage>
</organism>
<dbReference type="AlphaFoldDB" id="A0A0C3RVV3"/>
<gene>
    <name evidence="1" type="ORF">PHLGIDRAFT_55720</name>
</gene>
<sequence length="74" mass="8581">NGDSVPELVVGEAELLLRDNGRFGQEDHLQWPQYLCKEMPYLCLIPRRPCAEHPAATLWLTPQREDFVRVNNHP</sequence>
<proteinExistence type="predicted"/>